<reference evidence="1" key="1">
    <citation type="submission" date="2022-07" db="EMBL/GenBank/DDBJ databases">
        <title>Phylogenomic reconstructions and comparative analyses of Kickxellomycotina fungi.</title>
        <authorList>
            <person name="Reynolds N.K."/>
            <person name="Stajich J.E."/>
            <person name="Barry K."/>
            <person name="Grigoriev I.V."/>
            <person name="Crous P."/>
            <person name="Smith M.E."/>
        </authorList>
    </citation>
    <scope>NUCLEOTIDE SEQUENCE</scope>
    <source>
        <strain evidence="1">NRRL 5244</strain>
    </source>
</reference>
<accession>A0ACC1JDZ7</accession>
<comment type="caution">
    <text evidence="1">The sequence shown here is derived from an EMBL/GenBank/DDBJ whole genome shotgun (WGS) entry which is preliminary data.</text>
</comment>
<feature type="non-terminal residue" evidence="1">
    <location>
        <position position="469"/>
    </location>
</feature>
<keyword evidence="2" id="KW-1185">Reference proteome</keyword>
<organism evidence="1 2">
    <name type="scientific">Linderina macrospora</name>
    <dbReference type="NCBI Taxonomy" id="4868"/>
    <lineage>
        <taxon>Eukaryota</taxon>
        <taxon>Fungi</taxon>
        <taxon>Fungi incertae sedis</taxon>
        <taxon>Zoopagomycota</taxon>
        <taxon>Kickxellomycotina</taxon>
        <taxon>Kickxellomycetes</taxon>
        <taxon>Kickxellales</taxon>
        <taxon>Kickxellaceae</taxon>
        <taxon>Linderina</taxon>
    </lineage>
</organism>
<evidence type="ECO:0000313" key="1">
    <source>
        <dbReference type="EMBL" id="KAJ1948891.1"/>
    </source>
</evidence>
<protein>
    <submittedName>
        <fullName evidence="1">Uncharacterized protein</fullName>
    </submittedName>
</protein>
<evidence type="ECO:0000313" key="2">
    <source>
        <dbReference type="Proteomes" id="UP001150603"/>
    </source>
</evidence>
<proteinExistence type="predicted"/>
<dbReference type="Proteomes" id="UP001150603">
    <property type="component" value="Unassembled WGS sequence"/>
</dbReference>
<gene>
    <name evidence="1" type="ORF">FBU59_001388</name>
</gene>
<dbReference type="EMBL" id="JANBPW010000599">
    <property type="protein sequence ID" value="KAJ1948891.1"/>
    <property type="molecule type" value="Genomic_DNA"/>
</dbReference>
<name>A0ACC1JDZ7_9FUNG</name>
<sequence length="469" mass="52453">MFVAGKKRKATGSQQSRPRLANPADTPAAQIQRFYKLGSENFRQRQYRIALDFFNRSIAIASNEKQHSAKLFEMRAHTYLKLRDFTRASDDAKQAIILDSNSAIGYAHLVSSLATTGKVDDALAVVNRGIKEVSSTANGYRYLETQRQSILKQLDPSYVPKGDQRSDPVARLPEDISVAVLRLLDLPTLLVCRRVSKIWRQVVDSAAVLWSDPLVVAHNAVSQLAAALPAYTKIQRVNAVRSNGRVPAKVLRLVLRLAKGSLVSVCVPDGSLLNPKVLEEIYACRRPLLQKIHIGKATGLTTVALAGLLRHVVPTNLVSVRLPYCPHVATDTMQVLASRVPHLRVLDISGCAQVRMKGFFKAWRNTLAGEESVPLQELYLNDHPGLPEFLVYSVRYRLFANLRILHMAVRDHTVYTMFSGLGPLIQYFHQLPEFGTPFPYLQELNIDGVWDATVSARRFESERLIMLVL</sequence>